<reference evidence="2 3" key="1">
    <citation type="journal article" date="2019" name="Int. J. Syst. Evol. Microbiol.">
        <title>The Global Catalogue of Microorganisms (GCM) 10K type strain sequencing project: providing services to taxonomists for standard genome sequencing and annotation.</title>
        <authorList>
            <consortium name="The Broad Institute Genomics Platform"/>
            <consortium name="The Broad Institute Genome Sequencing Center for Infectious Disease"/>
            <person name="Wu L."/>
            <person name="Ma J."/>
        </authorList>
    </citation>
    <scope>NUCLEOTIDE SEQUENCE [LARGE SCALE GENOMIC DNA]</scope>
    <source>
        <strain evidence="2 3">JCM 16013</strain>
    </source>
</reference>
<feature type="region of interest" description="Disordered" evidence="1">
    <location>
        <begin position="326"/>
        <end position="348"/>
    </location>
</feature>
<feature type="compositionally biased region" description="Pro residues" evidence="1">
    <location>
        <begin position="435"/>
        <end position="446"/>
    </location>
</feature>
<accession>A0ABN2SCJ1</accession>
<evidence type="ECO:0008006" key="4">
    <source>
        <dbReference type="Google" id="ProtNLM"/>
    </source>
</evidence>
<dbReference type="Gene3D" id="1.10.510.10">
    <property type="entry name" value="Transferase(Phosphotransferase) domain 1"/>
    <property type="match status" value="1"/>
</dbReference>
<evidence type="ECO:0000313" key="2">
    <source>
        <dbReference type="EMBL" id="GAA1984003.1"/>
    </source>
</evidence>
<feature type="region of interest" description="Disordered" evidence="1">
    <location>
        <begin position="510"/>
        <end position="529"/>
    </location>
</feature>
<dbReference type="EMBL" id="BAAAQM010000032">
    <property type="protein sequence ID" value="GAA1984003.1"/>
    <property type="molecule type" value="Genomic_DNA"/>
</dbReference>
<feature type="region of interest" description="Disordered" evidence="1">
    <location>
        <begin position="385"/>
        <end position="449"/>
    </location>
</feature>
<sequence>MTARIDISSLVLGSELHAGSRSSVVQLEQPRDAHGGVLVFKRYRPGTTSHVDAVALDALGDLPGRAGPEAIWLRERTAWPRTLVTEGVEVVGFLMRAIPAEFSFGQVTGSGTVHMSAEFTYLLNEDRILQDLGLLISDRDRLLLLTDVVDALQRLHRLGVRVGDLSARNLVFAPSTHRSFFLNCDAMRLGDADVLPLVHTPGWELPEGEEPGTPAADVYKFGLLATRMIARNPTERDPSRLGHISARFAALAAATLNGDARNRPTLDDWMAELRMAAAAASPVSPEVTVSVAMPPAADPVPAASAPAPPAPAHAPEVALTVPAADIVGTPGSAPSYGPPPEQPSRKRVSPLVVTGAVVVAAGIAAGAAAAAGAFGSTSGTVASTTIDGSRSGSGLVGTGTPATSGSTTAPTGTPSTTGSTTDTPSPTGTTSSTPTPTPTPPPPPPVTSSVGVVQIDASLVADPRAVPVATLFDSFFAAVTAKDFDAALALYDPNGDVDTNDAQQRAAFKKSEATSTDDQGVLKSLSPGGTGPATTAVITFRSRQAAGYGPSDTPEQTCSVWTLTYTLTPAGGGYLIKSATGSHTGC</sequence>
<protein>
    <recommendedName>
        <fullName evidence="4">Protein kinase domain-containing protein</fullName>
    </recommendedName>
</protein>
<comment type="caution">
    <text evidence="2">The sequence shown here is derived from an EMBL/GenBank/DDBJ whole genome shotgun (WGS) entry which is preliminary data.</text>
</comment>
<proteinExistence type="predicted"/>
<evidence type="ECO:0000313" key="3">
    <source>
        <dbReference type="Proteomes" id="UP001499854"/>
    </source>
</evidence>
<gene>
    <name evidence="2" type="ORF">GCM10009838_52290</name>
</gene>
<dbReference type="RefSeq" id="WP_344659755.1">
    <property type="nucleotide sequence ID" value="NZ_BAAAQM010000032.1"/>
</dbReference>
<name>A0ABN2SCJ1_9ACTN</name>
<feature type="compositionally biased region" description="Low complexity" evidence="1">
    <location>
        <begin position="398"/>
        <end position="434"/>
    </location>
</feature>
<dbReference type="SUPFAM" id="SSF56112">
    <property type="entry name" value="Protein kinase-like (PK-like)"/>
    <property type="match status" value="1"/>
</dbReference>
<dbReference type="InterPro" id="IPR011009">
    <property type="entry name" value="Kinase-like_dom_sf"/>
</dbReference>
<organism evidence="2 3">
    <name type="scientific">Catenulispora subtropica</name>
    <dbReference type="NCBI Taxonomy" id="450798"/>
    <lineage>
        <taxon>Bacteria</taxon>
        <taxon>Bacillati</taxon>
        <taxon>Actinomycetota</taxon>
        <taxon>Actinomycetes</taxon>
        <taxon>Catenulisporales</taxon>
        <taxon>Catenulisporaceae</taxon>
        <taxon>Catenulispora</taxon>
    </lineage>
</organism>
<keyword evidence="3" id="KW-1185">Reference proteome</keyword>
<evidence type="ECO:0000256" key="1">
    <source>
        <dbReference type="SAM" id="MobiDB-lite"/>
    </source>
</evidence>
<dbReference type="Proteomes" id="UP001499854">
    <property type="component" value="Unassembled WGS sequence"/>
</dbReference>